<name>A0A1H0EMQ5_9HYPH</name>
<dbReference type="PANTHER" id="PTHR37947">
    <property type="entry name" value="BLL2462 PROTEIN"/>
    <property type="match status" value="1"/>
</dbReference>
<organism evidence="2 3">
    <name type="scientific">Aureimonas jatrophae</name>
    <dbReference type="NCBI Taxonomy" id="1166073"/>
    <lineage>
        <taxon>Bacteria</taxon>
        <taxon>Pseudomonadati</taxon>
        <taxon>Pseudomonadota</taxon>
        <taxon>Alphaproteobacteria</taxon>
        <taxon>Hyphomicrobiales</taxon>
        <taxon>Aurantimonadaceae</taxon>
        <taxon>Aureimonas</taxon>
    </lineage>
</organism>
<dbReference type="AlphaFoldDB" id="A0A1H0EMQ5"/>
<dbReference type="PANTHER" id="PTHR37947:SF1">
    <property type="entry name" value="BLL2462 PROTEIN"/>
    <property type="match status" value="1"/>
</dbReference>
<dbReference type="EMBL" id="FNIT01000002">
    <property type="protein sequence ID" value="SDN83630.1"/>
    <property type="molecule type" value="Genomic_DNA"/>
</dbReference>
<feature type="transmembrane region" description="Helical" evidence="1">
    <location>
        <begin position="12"/>
        <end position="32"/>
    </location>
</feature>
<evidence type="ECO:0008006" key="4">
    <source>
        <dbReference type="Google" id="ProtNLM"/>
    </source>
</evidence>
<protein>
    <recommendedName>
        <fullName evidence="4">Glutamine amidotransferase</fullName>
    </recommendedName>
</protein>
<dbReference type="Proteomes" id="UP000198793">
    <property type="component" value="Unassembled WGS sequence"/>
</dbReference>
<sequence>MTWSVSFSPFFSWTVIALLAVPAVLLALALVVSRLRGSLVRVGAICALLLALLNPVVLREERDPLKSVVALVVDRSQSQSIGDRTAQTDEAAEALRTSLAAHPEFEVRTVEARSAGEGDATTALFGALQGALRDVAPARVAGAVMVTDGQVHDIPDNAAVIGFQAPVHALVTGRADEFDRRLDVVTAPRFGLVDQPQSLSFRVVEEGPRASANPVDVQVFLNGDLIQRLQAVPGRETAISVTLPRAGKNIVEMAAAVANGEITPVNNRAIAVIDGIRENLRVLLVSGEPHAGERTWRNLLKSDAAVDLVHFTILRPPEKQDGTPINELSLIAFPTRELFVEKIDDFDLIIFDRYQRRGVLPTLYYDYIAQYVENGGAMLIASGPEFAGPDSVANSPLAAVLPAMPTGAVDQRAFRPTLSELGRKHPVTRDLPGSNASPPAWSPWFRSVDIDSPRGETVMTGPDGKPLLVLNRAGEGRVALLLSDQGWLWSRGFEGGGPHVPLFRRLAHWLMKEPELEEEALDAEGADGQLTVVRRTIGDDPGPATVVTPTGRAVPLALAQGEPGEWRGSLAADELGLYQVANGELRALANVGPVNPREYREAISTTTKLEPIAESTGGSVRRLATASGGLELPRIVPVGARADAEGRDWIGLRTTEETVLRGVDRTPLFAGFLGLAVLLLALSATWYREGR</sequence>
<dbReference type="Gene3D" id="3.40.50.880">
    <property type="match status" value="1"/>
</dbReference>
<evidence type="ECO:0000256" key="1">
    <source>
        <dbReference type="SAM" id="Phobius"/>
    </source>
</evidence>
<dbReference type="STRING" id="1166073.SAMN05192530_102115"/>
<dbReference type="RefSeq" id="WP_090669964.1">
    <property type="nucleotide sequence ID" value="NZ_FNIT01000002.1"/>
</dbReference>
<keyword evidence="3" id="KW-1185">Reference proteome</keyword>
<feature type="transmembrane region" description="Helical" evidence="1">
    <location>
        <begin position="668"/>
        <end position="687"/>
    </location>
</feature>
<evidence type="ECO:0000313" key="3">
    <source>
        <dbReference type="Proteomes" id="UP000198793"/>
    </source>
</evidence>
<keyword evidence="1" id="KW-0812">Transmembrane</keyword>
<evidence type="ECO:0000313" key="2">
    <source>
        <dbReference type="EMBL" id="SDN83630.1"/>
    </source>
</evidence>
<keyword evidence="1" id="KW-1133">Transmembrane helix</keyword>
<keyword evidence="1" id="KW-0472">Membrane</keyword>
<dbReference type="InterPro" id="IPR029062">
    <property type="entry name" value="Class_I_gatase-like"/>
</dbReference>
<feature type="transmembrane region" description="Helical" evidence="1">
    <location>
        <begin position="39"/>
        <end position="58"/>
    </location>
</feature>
<gene>
    <name evidence="2" type="ORF">SAMN05192530_102115</name>
</gene>
<reference evidence="2 3" key="1">
    <citation type="submission" date="2016-10" db="EMBL/GenBank/DDBJ databases">
        <authorList>
            <person name="de Groot N.N."/>
        </authorList>
    </citation>
    <scope>NUCLEOTIDE SEQUENCE [LARGE SCALE GENOMIC DNA]</scope>
    <source>
        <strain evidence="3">L7-484,KACC 16230,DSM 25025</strain>
    </source>
</reference>
<dbReference type="OrthoDB" id="9769144at2"/>
<dbReference type="SUPFAM" id="SSF52317">
    <property type="entry name" value="Class I glutamine amidotransferase-like"/>
    <property type="match status" value="1"/>
</dbReference>
<accession>A0A1H0EMQ5</accession>
<proteinExistence type="predicted"/>